<dbReference type="Proteomes" id="UP000198406">
    <property type="component" value="Unassembled WGS sequence"/>
</dbReference>
<feature type="compositionally biased region" description="Low complexity" evidence="4">
    <location>
        <begin position="915"/>
        <end position="924"/>
    </location>
</feature>
<feature type="compositionally biased region" description="Basic and acidic residues" evidence="4">
    <location>
        <begin position="27"/>
        <end position="36"/>
    </location>
</feature>
<evidence type="ECO:0000259" key="5">
    <source>
        <dbReference type="PROSITE" id="PS51504"/>
    </source>
</evidence>
<keyword evidence="7" id="KW-1185">Reference proteome</keyword>
<feature type="region of interest" description="Disordered" evidence="4">
    <location>
        <begin position="877"/>
        <end position="924"/>
    </location>
</feature>
<dbReference type="InParanoid" id="A0A1Z5JFF4"/>
<comment type="subcellular location">
    <subcellularLocation>
        <location evidence="1">Nucleus</location>
    </subcellularLocation>
</comment>
<gene>
    <name evidence="6" type="ORF">FisN_15Hh213</name>
</gene>
<dbReference type="GO" id="GO:0003677">
    <property type="term" value="F:DNA binding"/>
    <property type="evidence" value="ECO:0007669"/>
    <property type="project" value="InterPro"/>
</dbReference>
<feature type="region of interest" description="Disordered" evidence="4">
    <location>
        <begin position="1"/>
        <end position="52"/>
    </location>
</feature>
<keyword evidence="3" id="KW-0175">Coiled coil</keyword>
<dbReference type="Pfam" id="PF00538">
    <property type="entry name" value="Linker_histone"/>
    <property type="match status" value="1"/>
</dbReference>
<evidence type="ECO:0000313" key="6">
    <source>
        <dbReference type="EMBL" id="GAX12734.1"/>
    </source>
</evidence>
<evidence type="ECO:0000256" key="3">
    <source>
        <dbReference type="SAM" id="Coils"/>
    </source>
</evidence>
<feature type="domain" description="H15" evidence="5">
    <location>
        <begin position="51"/>
        <end position="122"/>
    </location>
</feature>
<dbReference type="OrthoDB" id="1110759at2759"/>
<dbReference type="GO" id="GO:0000786">
    <property type="term" value="C:nucleosome"/>
    <property type="evidence" value="ECO:0007669"/>
    <property type="project" value="InterPro"/>
</dbReference>
<dbReference type="CDD" id="cd05162">
    <property type="entry name" value="PWWP"/>
    <property type="match status" value="1"/>
</dbReference>
<protein>
    <recommendedName>
        <fullName evidence="5">H15 domain-containing protein</fullName>
    </recommendedName>
</protein>
<feature type="coiled-coil region" evidence="3">
    <location>
        <begin position="704"/>
        <end position="760"/>
    </location>
</feature>
<keyword evidence="2" id="KW-0539">Nucleus</keyword>
<feature type="region of interest" description="Disordered" evidence="4">
    <location>
        <begin position="1152"/>
        <end position="1172"/>
    </location>
</feature>
<feature type="compositionally biased region" description="Basic and acidic residues" evidence="4">
    <location>
        <begin position="562"/>
        <end position="583"/>
    </location>
</feature>
<name>A0A1Z5JFF4_FISSO</name>
<evidence type="ECO:0000256" key="4">
    <source>
        <dbReference type="SAM" id="MobiDB-lite"/>
    </source>
</evidence>
<dbReference type="InterPro" id="IPR005818">
    <property type="entry name" value="Histone_H1/H5_H15"/>
</dbReference>
<accession>A0A1Z5JFF4</accession>
<feature type="coiled-coil region" evidence="3">
    <location>
        <begin position="150"/>
        <end position="205"/>
    </location>
</feature>
<evidence type="ECO:0000313" key="7">
    <source>
        <dbReference type="Proteomes" id="UP000198406"/>
    </source>
</evidence>
<reference evidence="6 7" key="1">
    <citation type="journal article" date="2015" name="Plant Cell">
        <title>Oil accumulation by the oleaginous diatom Fistulifera solaris as revealed by the genome and transcriptome.</title>
        <authorList>
            <person name="Tanaka T."/>
            <person name="Maeda Y."/>
            <person name="Veluchamy A."/>
            <person name="Tanaka M."/>
            <person name="Abida H."/>
            <person name="Marechal E."/>
            <person name="Bowler C."/>
            <person name="Muto M."/>
            <person name="Sunaga Y."/>
            <person name="Tanaka M."/>
            <person name="Yoshino T."/>
            <person name="Taniguchi T."/>
            <person name="Fukuda Y."/>
            <person name="Nemoto M."/>
            <person name="Matsumoto M."/>
            <person name="Wong P.S."/>
            <person name="Aburatani S."/>
            <person name="Fujibuchi W."/>
        </authorList>
    </citation>
    <scope>NUCLEOTIDE SEQUENCE [LARGE SCALE GENOMIC DNA]</scope>
    <source>
        <strain evidence="6 7">JPCC DA0580</strain>
    </source>
</reference>
<feature type="coiled-coil region" evidence="3">
    <location>
        <begin position="929"/>
        <end position="956"/>
    </location>
</feature>
<dbReference type="PANTHER" id="PTHR15546:SF2">
    <property type="entry name" value="DDT DOMAIN-CONTAINING PROTEIN DDB_G0282237"/>
    <property type="match status" value="1"/>
</dbReference>
<dbReference type="SUPFAM" id="SSF46785">
    <property type="entry name" value="Winged helix' DNA-binding domain"/>
    <property type="match status" value="1"/>
</dbReference>
<organism evidence="6 7">
    <name type="scientific">Fistulifera solaris</name>
    <name type="common">Oleaginous diatom</name>
    <dbReference type="NCBI Taxonomy" id="1519565"/>
    <lineage>
        <taxon>Eukaryota</taxon>
        <taxon>Sar</taxon>
        <taxon>Stramenopiles</taxon>
        <taxon>Ochrophyta</taxon>
        <taxon>Bacillariophyta</taxon>
        <taxon>Bacillariophyceae</taxon>
        <taxon>Bacillariophycidae</taxon>
        <taxon>Naviculales</taxon>
        <taxon>Naviculaceae</taxon>
        <taxon>Fistulifera</taxon>
    </lineage>
</organism>
<dbReference type="EMBL" id="BDSP01000055">
    <property type="protein sequence ID" value="GAX12734.1"/>
    <property type="molecule type" value="Genomic_DNA"/>
</dbReference>
<dbReference type="GO" id="GO:0006334">
    <property type="term" value="P:nucleosome assembly"/>
    <property type="evidence" value="ECO:0007669"/>
    <property type="project" value="InterPro"/>
</dbReference>
<dbReference type="SMART" id="SM00526">
    <property type="entry name" value="H15"/>
    <property type="match status" value="1"/>
</dbReference>
<dbReference type="InterPro" id="IPR036388">
    <property type="entry name" value="WH-like_DNA-bd_sf"/>
</dbReference>
<dbReference type="GO" id="GO:0005634">
    <property type="term" value="C:nucleus"/>
    <property type="evidence" value="ECO:0007669"/>
    <property type="project" value="UniProtKB-SubCell"/>
</dbReference>
<sequence length="1283" mass="143076">MSTSGEHAESPASADHSASDDMNTPMKHNENDENKASSKKKKPAPGTASSLNRSYGQLIQEAIVALKDRTGSSQPAISKWILSNYPDLQDGAHFRRNLNGALKLGVKKEHFTKVKCSYKISSAYKAIESAKKKRLAAAKKKAKLKEYTDANSLEKTLELNAKKLKEMETKDLDPETREKMKAELLKKEEAVKRKAEFEAKAKERAERLRRRRFPMEDTKLHAEDKELNVKPPADVTARPYLPYFWHATVPPNHPSRLGKTSGSILQASKVDGLDSGSYGLVPDLLHVYHFFRGDIHFTGPNENEYHPIVPDFTLKNLIFAVEQVLNGHARKAKLIPPLISHLFVTCLQILFLPPDTSLVTDKNELKLRREIREFLSPALSPTSWAEVCSLYMDAMERFYSTDASRDPTVLPALAIDTEYLLGIKETVSIPMTPAIKTRKSNGDAPENHILPEGYSAYLGDAASALNRAHRKLARQDPWYLTAEELMALLRALTEDILATNSTISDDLASREEEMQELLRAKRSADAKFRKVRLAFEGPKKPRKSTSENDGDENAENEASNNGKDKSEEPFKPTASKKEFETAKRAQQKASEAYEKGIRKLVARTEAVGYDRNFNALYCFRNDPEVLYIEEKRPPSGIACSLPQSFHFERRSWHIIDSTSLFESFVSSLDIRGKRENELYEELLGPPGAQQSLRRFIAYDDVKTVKEASSRVKEMEQLRKRLEAARVKCSEEAGRRSGRLVGQSENELFQIEEELKALEASDVPEEVTNDVLDYDELTGLNTLRLFETSCLKDQRRTREVKISKNRYVPVLGCASLVGTGNIDGTGMVGMLVAQLLGLEELCESLRPWNEKDKTRSEWINLLEGAVSAWNSMASDSLASGDDTTAMDDNSGRRDSLDSLGNDSSAKRRRTDSPRATTSQTSNTSSVSSIIATLKQSLLDLEERAATITNAAKAAQDAELADDNMSVDASDDDLAEKEKLEKIWKRFVHRIKETPTKKHSEIRNLLVSAIGAARQAHIPDIVAKLRSALLLHHPNAAGECKEAALKVLEDYGGYDPEDDEDYEEADDDNSPAEEISEDDIPSVLSLEAAILKSCLSGSDDASRFDWIAAVKSVKTLSRVAALSTAFCEISQVKLLKICDERDALTDAIRMWSTEDEKKPRKKAKNGMSASASKDPSEVWTNVHFSDDICMAKVENYPWWPARKCIATDTTIAESLSRLDRSLVALVGEMGGLRVVKNDMVRPFTGVPIADDNGEMSKEMRCQLTECVAMARRIMRGVAKNGGPKN</sequence>
<proteinExistence type="predicted"/>
<dbReference type="InterPro" id="IPR053271">
    <property type="entry name" value="DDT_domain"/>
</dbReference>
<dbReference type="InterPro" id="IPR036390">
    <property type="entry name" value="WH_DNA-bd_sf"/>
</dbReference>
<dbReference type="Pfam" id="PF15613">
    <property type="entry name" value="WSD"/>
    <property type="match status" value="1"/>
</dbReference>
<dbReference type="PROSITE" id="PS51504">
    <property type="entry name" value="H15"/>
    <property type="match status" value="1"/>
</dbReference>
<feature type="region of interest" description="Disordered" evidence="4">
    <location>
        <begin position="532"/>
        <end position="588"/>
    </location>
</feature>
<feature type="region of interest" description="Disordered" evidence="4">
    <location>
        <begin position="1054"/>
        <end position="1075"/>
    </location>
</feature>
<comment type="caution">
    <text evidence="6">The sequence shown here is derived from an EMBL/GenBank/DDBJ whole genome shotgun (WGS) entry which is preliminary data.</text>
</comment>
<dbReference type="CDD" id="cd00073">
    <property type="entry name" value="H15"/>
    <property type="match status" value="1"/>
</dbReference>
<dbReference type="InterPro" id="IPR028941">
    <property type="entry name" value="WHIM2_dom"/>
</dbReference>
<dbReference type="Gene3D" id="1.10.10.10">
    <property type="entry name" value="Winged helix-like DNA-binding domain superfamily/Winged helix DNA-binding domain"/>
    <property type="match status" value="1"/>
</dbReference>
<evidence type="ECO:0000256" key="2">
    <source>
        <dbReference type="ARBA" id="ARBA00023242"/>
    </source>
</evidence>
<dbReference type="PANTHER" id="PTHR15546">
    <property type="entry name" value="BROMODOMAIN ADJACENT TO ZINC FINGER DOMAIN, 2A"/>
    <property type="match status" value="1"/>
</dbReference>
<evidence type="ECO:0000256" key="1">
    <source>
        <dbReference type="ARBA" id="ARBA00004123"/>
    </source>
</evidence>